<gene>
    <name evidence="1" type="ORF">DW265_09960</name>
</gene>
<protein>
    <submittedName>
        <fullName evidence="1">Uncharacterized protein</fullName>
    </submittedName>
</protein>
<dbReference type="RefSeq" id="WP_118225176.1">
    <property type="nucleotide sequence ID" value="NZ_QRIC01000022.1"/>
</dbReference>
<organism evidence="1 2">
    <name type="scientific">Dorea longicatena</name>
    <dbReference type="NCBI Taxonomy" id="88431"/>
    <lineage>
        <taxon>Bacteria</taxon>
        <taxon>Bacillati</taxon>
        <taxon>Bacillota</taxon>
        <taxon>Clostridia</taxon>
        <taxon>Lachnospirales</taxon>
        <taxon>Lachnospiraceae</taxon>
        <taxon>Dorea</taxon>
    </lineage>
</organism>
<dbReference type="AlphaFoldDB" id="A0A414STD2"/>
<reference evidence="1 2" key="1">
    <citation type="submission" date="2018-08" db="EMBL/GenBank/DDBJ databases">
        <title>A genome reference for cultivated species of the human gut microbiota.</title>
        <authorList>
            <person name="Zou Y."/>
            <person name="Xue W."/>
            <person name="Luo G."/>
        </authorList>
    </citation>
    <scope>NUCLEOTIDE SEQUENCE [LARGE SCALE GENOMIC DNA]</scope>
    <source>
        <strain evidence="1 2">AM22-22</strain>
    </source>
</reference>
<name>A0A414STD2_9FIRM</name>
<evidence type="ECO:0000313" key="1">
    <source>
        <dbReference type="EMBL" id="RHG24684.1"/>
    </source>
</evidence>
<keyword evidence="2" id="KW-1185">Reference proteome</keyword>
<accession>A0A414STD2</accession>
<evidence type="ECO:0000313" key="2">
    <source>
        <dbReference type="Proteomes" id="UP000284095"/>
    </source>
</evidence>
<dbReference type="EMBL" id="QRIC01000022">
    <property type="protein sequence ID" value="RHG24684.1"/>
    <property type="molecule type" value="Genomic_DNA"/>
</dbReference>
<dbReference type="Proteomes" id="UP000284095">
    <property type="component" value="Unassembled WGS sequence"/>
</dbReference>
<sequence length="140" mass="15753">MRKEKTAHVTMKENTKLKERLLSINSVEKLLDLGDEEITGIVESYDGSVSSMHFFNSISILDEEDGNTSIMFEYIDEDLSLATTGIVISEVEKVESTLNDEAEQFVNILLTNEDGNQVIILVDYTEISMQTGNIKETVRI</sequence>
<proteinExistence type="predicted"/>
<comment type="caution">
    <text evidence="1">The sequence shown here is derived from an EMBL/GenBank/DDBJ whole genome shotgun (WGS) entry which is preliminary data.</text>
</comment>